<dbReference type="EMBL" id="RQHV01000049">
    <property type="protein sequence ID" value="TGN10068.1"/>
    <property type="molecule type" value="Genomic_DNA"/>
</dbReference>
<dbReference type="RefSeq" id="WP_135764448.1">
    <property type="nucleotide sequence ID" value="NZ_RQHV01000049.1"/>
</dbReference>
<organism evidence="1 2">
    <name type="scientific">Leptospira ilyithenensis</name>
    <dbReference type="NCBI Taxonomy" id="2484901"/>
    <lineage>
        <taxon>Bacteria</taxon>
        <taxon>Pseudomonadati</taxon>
        <taxon>Spirochaetota</taxon>
        <taxon>Spirochaetia</taxon>
        <taxon>Leptospirales</taxon>
        <taxon>Leptospiraceae</taxon>
        <taxon>Leptospira</taxon>
    </lineage>
</organism>
<dbReference type="NCBIfam" id="NF047681">
    <property type="entry name" value="LIC10775_fam"/>
    <property type="match status" value="1"/>
</dbReference>
<protein>
    <submittedName>
        <fullName evidence="1">Uncharacterized protein</fullName>
    </submittedName>
</protein>
<sequence>MNGRIPLFFFVFPLVIFSEETLIVDPLLQRPWIPDSRAEEKNSYHRFLASSKETVKTKLAQDTFGRNYHVYPSLKIRYTIDNDYHKEFPILEDGDLAIREMEALVGARREKDALFLGKGIGLCQRLHAEKQKGFMPLWAKEANVLTSRLSSRLLDKPEEMFLASDPFGCYAGGPESLGNLYLESETFRYRLVVPAQLRYEGLFRTNAGHIRLEKNFMYRLVRFVEFLSPTRNDDWDDMEEALTLQTAGLTKKAPRKILFSIASTFDTVPRLRNSKDYFRFWDKIRGLNPKMIHEKSFTRFEENGDYISKWKVIDETGNVSYYLMKEYYFYKAPLGFLISLSYPESEKDKANTYWNLIRSEFKVREY</sequence>
<name>A0A4R9LMZ0_9LEPT</name>
<evidence type="ECO:0000313" key="2">
    <source>
        <dbReference type="Proteomes" id="UP000298264"/>
    </source>
</evidence>
<accession>A0A4R9LMZ0</accession>
<gene>
    <name evidence="1" type="ORF">EHS11_10940</name>
</gene>
<comment type="caution">
    <text evidence="1">The sequence shown here is derived from an EMBL/GenBank/DDBJ whole genome shotgun (WGS) entry which is preliminary data.</text>
</comment>
<dbReference type="Proteomes" id="UP000298264">
    <property type="component" value="Unassembled WGS sequence"/>
</dbReference>
<reference evidence="1" key="1">
    <citation type="journal article" date="2019" name="PLoS Negl. Trop. Dis.">
        <title>Revisiting the worldwide diversity of Leptospira species in the environment.</title>
        <authorList>
            <person name="Vincent A.T."/>
            <person name="Schiettekatte O."/>
            <person name="Bourhy P."/>
            <person name="Veyrier F.J."/>
            <person name="Picardeau M."/>
        </authorList>
    </citation>
    <scope>NUCLEOTIDE SEQUENCE [LARGE SCALE GENOMIC DNA]</scope>
    <source>
        <strain evidence="1">201400974</strain>
    </source>
</reference>
<dbReference type="OrthoDB" id="342054at2"/>
<dbReference type="AlphaFoldDB" id="A0A4R9LMZ0"/>
<keyword evidence="2" id="KW-1185">Reference proteome</keyword>
<evidence type="ECO:0000313" key="1">
    <source>
        <dbReference type="EMBL" id="TGN10068.1"/>
    </source>
</evidence>
<proteinExistence type="predicted"/>